<name>A0ABU3LVQ9_9ACTN</name>
<accession>A0ABU3LVQ9</accession>
<reference evidence="3" key="1">
    <citation type="submission" date="2023-07" db="EMBL/GenBank/DDBJ databases">
        <title>Draft genome sequence of the endophytic actinobacterium Streptomyces justiciae WPN32, a potential antibiotic producer.</title>
        <authorList>
            <person name="Yasawong M."/>
            <person name="Pana W."/>
            <person name="Ganta P."/>
            <person name="Santapan N."/>
            <person name="Songngamsuk T."/>
            <person name="Phatcharaharikarn M."/>
            <person name="Kerdtoob S."/>
            <person name="Nantapong N."/>
        </authorList>
    </citation>
    <scope>NUCLEOTIDE SEQUENCE [LARGE SCALE GENOMIC DNA]</scope>
    <source>
        <strain evidence="3">WPN32</strain>
    </source>
</reference>
<comment type="caution">
    <text evidence="2">The sequence shown here is derived from an EMBL/GenBank/DDBJ whole genome shotgun (WGS) entry which is preliminary data.</text>
</comment>
<sequence length="198" mass="21492">MLAERAAWDYTRTHRDIELAVINPTGIFGPQPGIRPSASVGLVKAMLTGQMPVVPVMYFGVVDVRDVVDLHLRGLPSTELTIEQVLEAAKTQPALRDAAVLQGRIPVISNKRPVRYWAGSPGASPTRSWRRPMTSSEMACPGPPATERPHTALTSVTGGHADDGLGGVHGRVALRSRLTRSLRTPAHFATVRNRPTRR</sequence>
<evidence type="ECO:0000256" key="1">
    <source>
        <dbReference type="SAM" id="MobiDB-lite"/>
    </source>
</evidence>
<evidence type="ECO:0000313" key="3">
    <source>
        <dbReference type="Proteomes" id="UP001257948"/>
    </source>
</evidence>
<dbReference type="InterPro" id="IPR036291">
    <property type="entry name" value="NAD(P)-bd_dom_sf"/>
</dbReference>
<proteinExistence type="predicted"/>
<dbReference type="SUPFAM" id="SSF51735">
    <property type="entry name" value="NAD(P)-binding Rossmann-fold domains"/>
    <property type="match status" value="1"/>
</dbReference>
<feature type="compositionally biased region" description="Polar residues" evidence="1">
    <location>
        <begin position="123"/>
        <end position="137"/>
    </location>
</feature>
<feature type="region of interest" description="Disordered" evidence="1">
    <location>
        <begin position="119"/>
        <end position="149"/>
    </location>
</feature>
<protein>
    <recommendedName>
        <fullName evidence="4">NAD-dependent epimerase/dehydratase domain-containing protein</fullName>
    </recommendedName>
</protein>
<evidence type="ECO:0000313" key="2">
    <source>
        <dbReference type="EMBL" id="MDT7843321.1"/>
    </source>
</evidence>
<gene>
    <name evidence="2" type="ORF">RQC66_21600</name>
</gene>
<dbReference type="Gene3D" id="3.40.50.720">
    <property type="entry name" value="NAD(P)-binding Rossmann-like Domain"/>
    <property type="match status" value="1"/>
</dbReference>
<dbReference type="Proteomes" id="UP001257948">
    <property type="component" value="Unassembled WGS sequence"/>
</dbReference>
<evidence type="ECO:0008006" key="4">
    <source>
        <dbReference type="Google" id="ProtNLM"/>
    </source>
</evidence>
<organism evidence="2 3">
    <name type="scientific">Streptomyces justiciae</name>
    <dbReference type="NCBI Taxonomy" id="2780140"/>
    <lineage>
        <taxon>Bacteria</taxon>
        <taxon>Bacillati</taxon>
        <taxon>Actinomycetota</taxon>
        <taxon>Actinomycetes</taxon>
        <taxon>Kitasatosporales</taxon>
        <taxon>Streptomycetaceae</taxon>
        <taxon>Streptomyces</taxon>
    </lineage>
</organism>
<dbReference type="EMBL" id="JAVTLL010000014">
    <property type="protein sequence ID" value="MDT7843321.1"/>
    <property type="molecule type" value="Genomic_DNA"/>
</dbReference>
<keyword evidence="3" id="KW-1185">Reference proteome</keyword>